<protein>
    <recommendedName>
        <fullName evidence="5">Peptidase S33 tripeptidyl aminopeptidase-like C-terminal domain-containing protein</fullName>
    </recommendedName>
</protein>
<evidence type="ECO:0000256" key="1">
    <source>
        <dbReference type="ARBA" id="ARBA00010088"/>
    </source>
</evidence>
<evidence type="ECO:0000256" key="3">
    <source>
        <dbReference type="SAM" id="MobiDB-lite"/>
    </source>
</evidence>
<sequence>MPLPTPFQATTLMLAAATAVVLGKPTHQVPVETRGYPTSGIQWKPCPDALNAAASLSVECGTLDVPLDYTAANSTEKLELSLVRVPAVKKSSKHSILFNFGGPGLEVRYTLASLADMLQAVTGGEHDLIGWDPRGTASTLTFSCFANVTDRGSVISQFNLGNASDVVRGGSWAAGKNYADACAEYPEAQRRGPLISSAFTARDAMQIVDAVEEDGLLRYWGLSYGTDLGVTLAALFPDRIEKVIIDGVYTPIQYFNELTDSEGFGSADDTFAEFFRQCLSTPGVCQLARSHPDATAEQLESAAYDLIEELKYRPIAYAGYVLGYAELKTAIRFSLYSPNGFLSLDKILDAFLAEPRNETLAGAELVKANSVGLAGIELVDDAPLGIECTDKAPRTNSFDIVNTAFDKAQSASRLLGDSLVAAIATCAQWKLETRERYTGDFTEVKPRKPLLVIGNTYDSATSIKSARNISETIEGSVLLEHGGFGHTSIQQPSLCTAKAIQNFFRDGVLPEHNTLCSTPTTPFEFAVSGPTWQDLFPQLGFEPPSTNGTKSARVKGRGHDDAMRNIGRRSF</sequence>
<evidence type="ECO:0000256" key="2">
    <source>
        <dbReference type="ARBA" id="ARBA00022801"/>
    </source>
</evidence>
<dbReference type="InterPro" id="IPR013595">
    <property type="entry name" value="Pept_S33_TAP-like_C"/>
</dbReference>
<dbReference type="Pfam" id="PF08386">
    <property type="entry name" value="Abhydrolase_4"/>
    <property type="match status" value="1"/>
</dbReference>
<evidence type="ECO:0000259" key="5">
    <source>
        <dbReference type="Pfam" id="PF08386"/>
    </source>
</evidence>
<comment type="similarity">
    <text evidence="1">Belongs to the peptidase S33 family.</text>
</comment>
<dbReference type="InterPro" id="IPR029058">
    <property type="entry name" value="AB_hydrolase_fold"/>
</dbReference>
<dbReference type="EMBL" id="SKBN01000104">
    <property type="protein sequence ID" value="TGJ83103.1"/>
    <property type="molecule type" value="Genomic_DNA"/>
</dbReference>
<dbReference type="Proteomes" id="UP000297716">
    <property type="component" value="Unassembled WGS sequence"/>
</dbReference>
<keyword evidence="2" id="KW-0378">Hydrolase</keyword>
<reference evidence="6 7" key="1">
    <citation type="submission" date="2019-03" db="EMBL/GenBank/DDBJ databases">
        <title>Draft genome sequence of Xylaria hypoxylon DSM 108379, a ubiquitous saprotrophic-parasitic fungi on hardwood.</title>
        <authorList>
            <person name="Buettner E."/>
            <person name="Leonhardt S."/>
            <person name="Gebauer A.M."/>
            <person name="Liers C."/>
            <person name="Hofrichter M."/>
            <person name="Kellner H."/>
        </authorList>
    </citation>
    <scope>NUCLEOTIDE SEQUENCE [LARGE SCALE GENOMIC DNA]</scope>
    <source>
        <strain evidence="6 7">DSM 108379</strain>
    </source>
</reference>
<organism evidence="6 7">
    <name type="scientific">Xylaria hypoxylon</name>
    <dbReference type="NCBI Taxonomy" id="37992"/>
    <lineage>
        <taxon>Eukaryota</taxon>
        <taxon>Fungi</taxon>
        <taxon>Dikarya</taxon>
        <taxon>Ascomycota</taxon>
        <taxon>Pezizomycotina</taxon>
        <taxon>Sordariomycetes</taxon>
        <taxon>Xylariomycetidae</taxon>
        <taxon>Xylariales</taxon>
        <taxon>Xylariaceae</taxon>
        <taxon>Xylaria</taxon>
    </lineage>
</organism>
<dbReference type="Gene3D" id="3.40.50.1820">
    <property type="entry name" value="alpha/beta hydrolase"/>
    <property type="match status" value="1"/>
</dbReference>
<feature type="signal peptide" evidence="4">
    <location>
        <begin position="1"/>
        <end position="23"/>
    </location>
</feature>
<dbReference type="OrthoDB" id="425534at2759"/>
<dbReference type="AlphaFoldDB" id="A0A4Z0YXC0"/>
<feature type="chain" id="PRO_5021357778" description="Peptidase S33 tripeptidyl aminopeptidase-like C-terminal domain-containing protein" evidence="4">
    <location>
        <begin position="24"/>
        <end position="571"/>
    </location>
</feature>
<feature type="region of interest" description="Disordered" evidence="3">
    <location>
        <begin position="541"/>
        <end position="571"/>
    </location>
</feature>
<evidence type="ECO:0000313" key="6">
    <source>
        <dbReference type="EMBL" id="TGJ83103.1"/>
    </source>
</evidence>
<name>A0A4Z0YXC0_9PEZI</name>
<keyword evidence="4" id="KW-0732">Signal</keyword>
<keyword evidence="7" id="KW-1185">Reference proteome</keyword>
<dbReference type="GO" id="GO:0016787">
    <property type="term" value="F:hydrolase activity"/>
    <property type="evidence" value="ECO:0007669"/>
    <property type="project" value="UniProtKB-KW"/>
</dbReference>
<evidence type="ECO:0000256" key="4">
    <source>
        <dbReference type="SAM" id="SignalP"/>
    </source>
</evidence>
<feature type="domain" description="Peptidase S33 tripeptidyl aminopeptidase-like C-terminal" evidence="5">
    <location>
        <begin position="415"/>
        <end position="516"/>
    </location>
</feature>
<accession>A0A4Z0YXC0</accession>
<evidence type="ECO:0000313" key="7">
    <source>
        <dbReference type="Proteomes" id="UP000297716"/>
    </source>
</evidence>
<dbReference type="PANTHER" id="PTHR43248:SF25">
    <property type="entry name" value="AB HYDROLASE-1 DOMAIN-CONTAINING PROTEIN-RELATED"/>
    <property type="match status" value="1"/>
</dbReference>
<dbReference type="PANTHER" id="PTHR43248">
    <property type="entry name" value="2-SUCCINYL-6-HYDROXY-2,4-CYCLOHEXADIENE-1-CARBOXYLATE SYNTHASE"/>
    <property type="match status" value="1"/>
</dbReference>
<comment type="caution">
    <text evidence="6">The sequence shown here is derived from an EMBL/GenBank/DDBJ whole genome shotgun (WGS) entry which is preliminary data.</text>
</comment>
<dbReference type="InterPro" id="IPR051601">
    <property type="entry name" value="Serine_prot/Carboxylest_S33"/>
</dbReference>
<dbReference type="SUPFAM" id="SSF53474">
    <property type="entry name" value="alpha/beta-Hydrolases"/>
    <property type="match status" value="1"/>
</dbReference>
<dbReference type="STRING" id="37992.A0A4Z0YXC0"/>
<gene>
    <name evidence="6" type="ORF">E0Z10_g5668</name>
</gene>
<proteinExistence type="inferred from homology"/>